<dbReference type="AlphaFoldDB" id="A0A318KQZ6"/>
<organism evidence="5 6">
    <name type="scientific">Dielma fastidiosa</name>
    <dbReference type="NCBI Taxonomy" id="1034346"/>
    <lineage>
        <taxon>Bacteria</taxon>
        <taxon>Bacillati</taxon>
        <taxon>Bacillota</taxon>
        <taxon>Erysipelotrichia</taxon>
        <taxon>Erysipelotrichales</taxon>
        <taxon>Erysipelotrichaceae</taxon>
        <taxon>Dielma</taxon>
    </lineage>
</organism>
<evidence type="ECO:0000313" key="6">
    <source>
        <dbReference type="Proteomes" id="UP000247612"/>
    </source>
</evidence>
<dbReference type="GO" id="GO:0016746">
    <property type="term" value="F:acyltransferase activity"/>
    <property type="evidence" value="ECO:0007669"/>
    <property type="project" value="UniProtKB-KW"/>
</dbReference>
<dbReference type="RefSeq" id="WP_022937933.1">
    <property type="nucleotide sequence ID" value="NZ_CABKRQ010000004.1"/>
</dbReference>
<dbReference type="Proteomes" id="UP000247612">
    <property type="component" value="Unassembled WGS sequence"/>
</dbReference>
<dbReference type="EMBL" id="QJKH01000004">
    <property type="protein sequence ID" value="PXX80130.1"/>
    <property type="molecule type" value="Genomic_DNA"/>
</dbReference>
<feature type="domain" description="Phosphate acetyl/butaryl transferase" evidence="4">
    <location>
        <begin position="83"/>
        <end position="295"/>
    </location>
</feature>
<dbReference type="PANTHER" id="PTHR43356">
    <property type="entry name" value="PHOSPHATE ACETYLTRANSFERASE"/>
    <property type="match status" value="1"/>
</dbReference>
<comment type="caution">
    <text evidence="5">The sequence shown here is derived from an EMBL/GenBank/DDBJ whole genome shotgun (WGS) entry which is preliminary data.</text>
</comment>
<gene>
    <name evidence="5" type="ORF">DES51_104135</name>
</gene>
<dbReference type="SUPFAM" id="SSF53659">
    <property type="entry name" value="Isocitrate/Isopropylmalate dehydrogenase-like"/>
    <property type="match status" value="1"/>
</dbReference>
<dbReference type="PIRSF" id="PIRSF000428">
    <property type="entry name" value="P_Ac_trans"/>
    <property type="match status" value="1"/>
</dbReference>
<dbReference type="STRING" id="1034346.GCA_000313565_01629"/>
<evidence type="ECO:0000256" key="1">
    <source>
        <dbReference type="ARBA" id="ARBA00005656"/>
    </source>
</evidence>
<evidence type="ECO:0000256" key="3">
    <source>
        <dbReference type="ARBA" id="ARBA00023315"/>
    </source>
</evidence>
<dbReference type="Pfam" id="PF01515">
    <property type="entry name" value="PTA_PTB"/>
    <property type="match status" value="1"/>
</dbReference>
<dbReference type="OrthoDB" id="9774179at2"/>
<accession>A0A318KQZ6</accession>
<protein>
    <submittedName>
        <fullName evidence="5">Phosphate butyryltransferase</fullName>
    </submittedName>
</protein>
<evidence type="ECO:0000256" key="2">
    <source>
        <dbReference type="ARBA" id="ARBA00022679"/>
    </source>
</evidence>
<dbReference type="InterPro" id="IPR012147">
    <property type="entry name" value="P_Ac_Bu_trans"/>
</dbReference>
<sequence>MKFTSFNEIESYILNNQLVKTVALACAQDELALQAVVAAKRKGVLNAILIGDCEKLEALLNQMGEDSTDYQCIECLDEQEAGRLAVQMVVEGKADIPMKGLMMTASFMKAILNKEAGFIKEGALLSQATVLEFTEENRLLIISDCAVNITPNVEQKIKITQNAVNLAHHLGINEPNVAVLSALEKVNPKMPSSVDAQAVADYAGYSGIGAIAGPLALDITISREAAEHKGIYNQVCGNADILIMPEITAGNIFTKSLTFFAHLKSCGSLIGTTHPVIMTSRTDTAEDKYFSILVAILNSMN</sequence>
<keyword evidence="3" id="KW-0012">Acyltransferase</keyword>
<proteinExistence type="inferred from homology"/>
<dbReference type="PANTHER" id="PTHR43356:SF2">
    <property type="entry name" value="PHOSPHATE ACETYLTRANSFERASE"/>
    <property type="match status" value="1"/>
</dbReference>
<dbReference type="InterPro" id="IPR050500">
    <property type="entry name" value="Phos_Acetyltrans/Butyryltrans"/>
</dbReference>
<evidence type="ECO:0000259" key="4">
    <source>
        <dbReference type="Pfam" id="PF01515"/>
    </source>
</evidence>
<keyword evidence="2 5" id="KW-0808">Transferase</keyword>
<reference evidence="5 6" key="1">
    <citation type="submission" date="2018-05" db="EMBL/GenBank/DDBJ databases">
        <title>Genomic Encyclopedia of Type Strains, Phase IV (KMG-IV): sequencing the most valuable type-strain genomes for metagenomic binning, comparative biology and taxonomic classification.</title>
        <authorList>
            <person name="Goeker M."/>
        </authorList>
    </citation>
    <scope>NUCLEOTIDE SEQUENCE [LARGE SCALE GENOMIC DNA]</scope>
    <source>
        <strain evidence="5 6">JC118</strain>
    </source>
</reference>
<evidence type="ECO:0000313" key="5">
    <source>
        <dbReference type="EMBL" id="PXX80130.1"/>
    </source>
</evidence>
<name>A0A318KQZ6_9FIRM</name>
<keyword evidence="6" id="KW-1185">Reference proteome</keyword>
<comment type="similarity">
    <text evidence="1">Belongs to the phosphate acetyltransferase and butyryltransferase family.</text>
</comment>
<dbReference type="InterPro" id="IPR002505">
    <property type="entry name" value="PTA_PTB"/>
</dbReference>
<dbReference type="Gene3D" id="3.40.718.10">
    <property type="entry name" value="Isopropylmalate Dehydrogenase"/>
    <property type="match status" value="1"/>
</dbReference>